<dbReference type="SMART" id="SM00267">
    <property type="entry name" value="GGDEF"/>
    <property type="match status" value="1"/>
</dbReference>
<dbReference type="Pfam" id="PF00563">
    <property type="entry name" value="EAL"/>
    <property type="match status" value="1"/>
</dbReference>
<dbReference type="GO" id="GO:0000160">
    <property type="term" value="P:phosphorelay signal transduction system"/>
    <property type="evidence" value="ECO:0007669"/>
    <property type="project" value="InterPro"/>
</dbReference>
<dbReference type="CDD" id="cd00156">
    <property type="entry name" value="REC"/>
    <property type="match status" value="1"/>
</dbReference>
<feature type="modified residue" description="4-aspartylphosphate" evidence="1">
    <location>
        <position position="203"/>
    </location>
</feature>
<dbReference type="Pfam" id="PF00072">
    <property type="entry name" value="Response_reg"/>
    <property type="match status" value="1"/>
</dbReference>
<dbReference type="InterPro" id="IPR043128">
    <property type="entry name" value="Rev_trsase/Diguanyl_cyclase"/>
</dbReference>
<dbReference type="PANTHER" id="PTHR33121">
    <property type="entry name" value="CYCLIC DI-GMP PHOSPHODIESTERASE PDEF"/>
    <property type="match status" value="1"/>
</dbReference>
<dbReference type="PROSITE" id="PS50883">
    <property type="entry name" value="EAL"/>
    <property type="match status" value="1"/>
</dbReference>
<feature type="domain" description="EAL" evidence="3">
    <location>
        <begin position="580"/>
        <end position="834"/>
    </location>
</feature>
<feature type="modified residue" description="4-aspartylphosphate" evidence="1">
    <location>
        <position position="330"/>
    </location>
</feature>
<evidence type="ECO:0000259" key="3">
    <source>
        <dbReference type="PROSITE" id="PS50883"/>
    </source>
</evidence>
<dbReference type="PROSITE" id="PS50887">
    <property type="entry name" value="GGDEF"/>
    <property type="match status" value="1"/>
</dbReference>
<dbReference type="Gene3D" id="3.30.70.270">
    <property type="match status" value="1"/>
</dbReference>
<name>A0A1I5B9U3_9GAMM</name>
<feature type="domain" description="GGDEF" evidence="4">
    <location>
        <begin position="436"/>
        <end position="569"/>
    </location>
</feature>
<evidence type="ECO:0000256" key="1">
    <source>
        <dbReference type="PROSITE-ProRule" id="PRU00169"/>
    </source>
</evidence>
<dbReference type="GO" id="GO:0071111">
    <property type="term" value="F:cyclic-guanylate-specific phosphodiesterase activity"/>
    <property type="evidence" value="ECO:0007669"/>
    <property type="project" value="InterPro"/>
</dbReference>
<proteinExistence type="predicted"/>
<dbReference type="Gene3D" id="3.20.20.450">
    <property type="entry name" value="EAL domain"/>
    <property type="match status" value="1"/>
</dbReference>
<dbReference type="InterPro" id="IPR011006">
    <property type="entry name" value="CheY-like_superfamily"/>
</dbReference>
<evidence type="ECO:0000313" key="6">
    <source>
        <dbReference type="Proteomes" id="UP000198575"/>
    </source>
</evidence>
<dbReference type="SUPFAM" id="SSF55073">
    <property type="entry name" value="Nucleotide cyclase"/>
    <property type="match status" value="1"/>
</dbReference>
<dbReference type="RefSeq" id="WP_092411073.1">
    <property type="nucleotide sequence ID" value="NZ_FOVF01000057.1"/>
</dbReference>
<accession>A0A1I5B9U3</accession>
<dbReference type="CDD" id="cd01948">
    <property type="entry name" value="EAL"/>
    <property type="match status" value="1"/>
</dbReference>
<dbReference type="SMART" id="SM00448">
    <property type="entry name" value="REC"/>
    <property type="match status" value="2"/>
</dbReference>
<dbReference type="STRING" id="578942.SAMN05216289_1571"/>
<dbReference type="InterPro" id="IPR029787">
    <property type="entry name" value="Nucleotide_cyclase"/>
</dbReference>
<dbReference type="AlphaFoldDB" id="A0A1I5B9U3"/>
<dbReference type="Proteomes" id="UP000198575">
    <property type="component" value="Unassembled WGS sequence"/>
</dbReference>
<dbReference type="InterPro" id="IPR035919">
    <property type="entry name" value="EAL_sf"/>
</dbReference>
<dbReference type="SUPFAM" id="SSF141868">
    <property type="entry name" value="EAL domain-like"/>
    <property type="match status" value="1"/>
</dbReference>
<dbReference type="SUPFAM" id="SSF52172">
    <property type="entry name" value="CheY-like"/>
    <property type="match status" value="2"/>
</dbReference>
<keyword evidence="6" id="KW-1185">Reference proteome</keyword>
<organism evidence="5 6">
    <name type="scientific">Dokdonella immobilis</name>
    <dbReference type="NCBI Taxonomy" id="578942"/>
    <lineage>
        <taxon>Bacteria</taxon>
        <taxon>Pseudomonadati</taxon>
        <taxon>Pseudomonadota</taxon>
        <taxon>Gammaproteobacteria</taxon>
        <taxon>Lysobacterales</taxon>
        <taxon>Rhodanobacteraceae</taxon>
        <taxon>Dokdonella</taxon>
    </lineage>
</organism>
<gene>
    <name evidence="5" type="ORF">SAMN05216289_1571</name>
</gene>
<dbReference type="InterPro" id="IPR001789">
    <property type="entry name" value="Sig_transdc_resp-reg_receiver"/>
</dbReference>
<dbReference type="PROSITE" id="PS50110">
    <property type="entry name" value="RESPONSE_REGULATORY"/>
    <property type="match status" value="2"/>
</dbReference>
<dbReference type="Gene3D" id="3.40.50.2300">
    <property type="match status" value="1"/>
</dbReference>
<dbReference type="EMBL" id="FOVF01000057">
    <property type="protein sequence ID" value="SFN71410.1"/>
    <property type="molecule type" value="Genomic_DNA"/>
</dbReference>
<dbReference type="Pfam" id="PF00990">
    <property type="entry name" value="GGDEF"/>
    <property type="match status" value="1"/>
</dbReference>
<evidence type="ECO:0000259" key="4">
    <source>
        <dbReference type="PROSITE" id="PS50887"/>
    </source>
</evidence>
<sequence length="834" mass="90273">MTGTTPNQGISDSTAREALRERCLSLVRRWQPLARSGWDHRSARLLGEELDQIASTSESLNLPAVNNSALELAAYLCSFIDDKLVPNENALELLAGMVNALGSALSELSGSATADVHSLHGDAAQAEAPADAFVAEVAVDPEPVASAPALAPRATCLLGDTVCGAPGLSAALRERGYQVNEFDDIEALLEYLRVARPGALLLDARALSHLGRIRARLDEGHEAELHAQPILLVFSRKGDLGDRLLAMRAGAAGLFSLPLDSLRVLACLDNLLVHATQTPWRVLLAEVDPVTASERARWLAERGMTVRLAGNGQAALAALPDFRPDVLVVDQELSDVHGLELIQLVRDQPDQAALPIILMSSNGDIGQRFDAIAAGSDEVLLKPVKARHLAHALLSRLNRARRVRELIGSAGGRDPRTSLYPRTVLIEKLAAASGDRSAALMCIAIDRSQALREGIGISGLAGLDAHIGQLLRGLLDVTDVAAHYQDFHYFVLVHRRSRNEVTMVAEDIRSQLAEQPWMFNGKDYPLTASIGLALLGGEQATVDSIVTNAEAAQIAAAHMGGNRALWYEAREAALLPSDPLLAVRAVMGRPLKAEQATFDYLPIVPLTGKLSGQFDLRFRVLSTQNPGSSISYEDLVPAASETNQLAEIDRMLLKHTLEMRGQQLKRGRQLRVFVPQSVDSLLTADLCWWLDRELKTHHLSGTGLTLSLPCSPLIDAGERARERLAELRKLGIRICLSDFGRDWAAVHALKQLQADFVRLDPTLVHELGSVRSIADTVLALVRKAHAAGAAVIAPETDNINRAHLLLRLGVDYAVGPAFSQPLPQPDFDFSRPLW</sequence>
<evidence type="ECO:0000259" key="2">
    <source>
        <dbReference type="PROSITE" id="PS50110"/>
    </source>
</evidence>
<dbReference type="InterPro" id="IPR050706">
    <property type="entry name" value="Cyclic-di-GMP_PDE-like"/>
</dbReference>
<protein>
    <submittedName>
        <fullName evidence="5">EAL domain, c-di-GMP-specific phosphodiesterase class I (Or its enzymatically inactive variant)</fullName>
    </submittedName>
</protein>
<dbReference type="OrthoDB" id="9812260at2"/>
<dbReference type="InterPro" id="IPR001633">
    <property type="entry name" value="EAL_dom"/>
</dbReference>
<evidence type="ECO:0000313" key="5">
    <source>
        <dbReference type="EMBL" id="SFN71410.1"/>
    </source>
</evidence>
<feature type="domain" description="Response regulatory" evidence="2">
    <location>
        <begin position="281"/>
        <end position="397"/>
    </location>
</feature>
<keyword evidence="1" id="KW-0597">Phosphoprotein</keyword>
<feature type="domain" description="Response regulatory" evidence="2">
    <location>
        <begin position="154"/>
        <end position="272"/>
    </location>
</feature>
<dbReference type="SMART" id="SM00052">
    <property type="entry name" value="EAL"/>
    <property type="match status" value="1"/>
</dbReference>
<dbReference type="InterPro" id="IPR000160">
    <property type="entry name" value="GGDEF_dom"/>
</dbReference>
<reference evidence="5 6" key="1">
    <citation type="submission" date="2016-10" db="EMBL/GenBank/DDBJ databases">
        <authorList>
            <person name="de Groot N.N."/>
        </authorList>
    </citation>
    <scope>NUCLEOTIDE SEQUENCE [LARGE SCALE GENOMIC DNA]</scope>
    <source>
        <strain evidence="5 6">CGMCC 1.7659</strain>
    </source>
</reference>
<dbReference type="PANTHER" id="PTHR33121:SF79">
    <property type="entry name" value="CYCLIC DI-GMP PHOSPHODIESTERASE PDED-RELATED"/>
    <property type="match status" value="1"/>
</dbReference>